<evidence type="ECO:0000256" key="9">
    <source>
        <dbReference type="ARBA" id="ARBA00023065"/>
    </source>
</evidence>
<keyword evidence="14" id="KW-1185">Reference proteome</keyword>
<keyword evidence="10 12" id="KW-0472">Membrane</keyword>
<dbReference type="KEGG" id="spha:D3Y57_10605"/>
<dbReference type="EMBL" id="CP032829">
    <property type="protein sequence ID" value="AYJ86329.1"/>
    <property type="molecule type" value="Genomic_DNA"/>
</dbReference>
<feature type="transmembrane region" description="Helical" evidence="12">
    <location>
        <begin position="257"/>
        <end position="278"/>
    </location>
</feature>
<keyword evidence="6 12" id="KW-0812">Transmembrane</keyword>
<evidence type="ECO:0000256" key="4">
    <source>
        <dbReference type="ARBA" id="ARBA00022475"/>
    </source>
</evidence>
<dbReference type="OrthoDB" id="9803484at2"/>
<name>A0A494TA67_SPHPE</name>
<keyword evidence="11" id="KW-0175">Coiled coil</keyword>
<evidence type="ECO:0000256" key="10">
    <source>
        <dbReference type="ARBA" id="ARBA00023136"/>
    </source>
</evidence>
<evidence type="ECO:0000313" key="14">
    <source>
        <dbReference type="Proteomes" id="UP000276254"/>
    </source>
</evidence>
<dbReference type="InterPro" id="IPR045863">
    <property type="entry name" value="CorA_TM1_TM2"/>
</dbReference>
<keyword evidence="8 12" id="KW-1133">Transmembrane helix</keyword>
<evidence type="ECO:0000256" key="12">
    <source>
        <dbReference type="SAM" id="Phobius"/>
    </source>
</evidence>
<proteinExistence type="inferred from homology"/>
<feature type="transmembrane region" description="Helical" evidence="12">
    <location>
        <begin position="290"/>
        <end position="311"/>
    </location>
</feature>
<dbReference type="PANTHER" id="PTHR46494:SF3">
    <property type="entry name" value="ZINC TRANSPORT PROTEIN ZNTB"/>
    <property type="match status" value="1"/>
</dbReference>
<dbReference type="SUPFAM" id="SSF143865">
    <property type="entry name" value="CorA soluble domain-like"/>
    <property type="match status" value="1"/>
</dbReference>
<keyword evidence="3" id="KW-0813">Transport</keyword>
<feature type="coiled-coil region" evidence="11">
    <location>
        <begin position="216"/>
        <end position="250"/>
    </location>
</feature>
<dbReference type="SUPFAM" id="SSF144083">
    <property type="entry name" value="Magnesium transport protein CorA, transmembrane region"/>
    <property type="match status" value="1"/>
</dbReference>
<keyword evidence="5" id="KW-0997">Cell inner membrane</keyword>
<dbReference type="InterPro" id="IPR002523">
    <property type="entry name" value="MgTranspt_CorA/ZnTranspt_ZntB"/>
</dbReference>
<dbReference type="GO" id="GO:0050897">
    <property type="term" value="F:cobalt ion binding"/>
    <property type="evidence" value="ECO:0007669"/>
    <property type="project" value="TreeGrafter"/>
</dbReference>
<dbReference type="GO" id="GO:0015087">
    <property type="term" value="F:cobalt ion transmembrane transporter activity"/>
    <property type="evidence" value="ECO:0007669"/>
    <property type="project" value="TreeGrafter"/>
</dbReference>
<evidence type="ECO:0000256" key="8">
    <source>
        <dbReference type="ARBA" id="ARBA00022989"/>
    </source>
</evidence>
<dbReference type="Proteomes" id="UP000276254">
    <property type="component" value="Chromosome"/>
</dbReference>
<evidence type="ECO:0000256" key="2">
    <source>
        <dbReference type="ARBA" id="ARBA00009765"/>
    </source>
</evidence>
<organism evidence="13 14">
    <name type="scientific">Sphingomonas paeninsulae</name>
    <dbReference type="NCBI Taxonomy" id="2319844"/>
    <lineage>
        <taxon>Bacteria</taxon>
        <taxon>Pseudomonadati</taxon>
        <taxon>Pseudomonadota</taxon>
        <taxon>Alphaproteobacteria</taxon>
        <taxon>Sphingomonadales</taxon>
        <taxon>Sphingomonadaceae</taxon>
        <taxon>Sphingomonas</taxon>
    </lineage>
</organism>
<keyword evidence="4" id="KW-1003">Cell membrane</keyword>
<dbReference type="GO" id="GO:0015095">
    <property type="term" value="F:magnesium ion transmembrane transporter activity"/>
    <property type="evidence" value="ECO:0007669"/>
    <property type="project" value="TreeGrafter"/>
</dbReference>
<evidence type="ECO:0000313" key="13">
    <source>
        <dbReference type="EMBL" id="AYJ86329.1"/>
    </source>
</evidence>
<dbReference type="Gene3D" id="1.20.58.340">
    <property type="entry name" value="Magnesium transport protein CorA, transmembrane region"/>
    <property type="match status" value="2"/>
</dbReference>
<dbReference type="InterPro" id="IPR045861">
    <property type="entry name" value="CorA_cytoplasmic_dom"/>
</dbReference>
<evidence type="ECO:0000256" key="11">
    <source>
        <dbReference type="SAM" id="Coils"/>
    </source>
</evidence>
<dbReference type="RefSeq" id="WP_121152954.1">
    <property type="nucleotide sequence ID" value="NZ_CP032829.1"/>
</dbReference>
<evidence type="ECO:0000256" key="5">
    <source>
        <dbReference type="ARBA" id="ARBA00022519"/>
    </source>
</evidence>
<dbReference type="Pfam" id="PF01544">
    <property type="entry name" value="CorA"/>
    <property type="match status" value="1"/>
</dbReference>
<protein>
    <submittedName>
        <fullName evidence="13">Zinc transporter ZntB</fullName>
    </submittedName>
</protein>
<dbReference type="GO" id="GO:0005886">
    <property type="term" value="C:plasma membrane"/>
    <property type="evidence" value="ECO:0007669"/>
    <property type="project" value="UniProtKB-SubCell"/>
</dbReference>
<reference evidence="13 14" key="1">
    <citation type="submission" date="2018-09" db="EMBL/GenBank/DDBJ databases">
        <title>Sphingomonas peninsula sp. nov., isolated from fildes peninsula, Antarctic soil.</title>
        <authorList>
            <person name="Yingchao G."/>
        </authorList>
    </citation>
    <scope>NUCLEOTIDE SEQUENCE [LARGE SCALE GENOMIC DNA]</scope>
    <source>
        <strain evidence="13 14">YZ-8</strain>
    </source>
</reference>
<dbReference type="AlphaFoldDB" id="A0A494TA67"/>
<comment type="similarity">
    <text evidence="2">Belongs to the CorA metal ion transporter (MIT) (TC 1.A.35) family.</text>
</comment>
<evidence type="ECO:0000256" key="6">
    <source>
        <dbReference type="ARBA" id="ARBA00022692"/>
    </source>
</evidence>
<evidence type="ECO:0000256" key="3">
    <source>
        <dbReference type="ARBA" id="ARBA00022448"/>
    </source>
</evidence>
<evidence type="ECO:0000256" key="1">
    <source>
        <dbReference type="ARBA" id="ARBA00004651"/>
    </source>
</evidence>
<sequence length="317" mass="34652">MSARNYVVTGNNAAAVGRDEATAAMGTADLVWVHLDGNDPASLDWLNTQDLPNIVVNALIATETRPRTDLVDGGAILNMRGPGEEAADFTDMLTSVRIWASHKRVISLTMRDLMALETLDQDILAGKILDPGDLVCVLATTITAELDPDVAELGDTLDDCEELFDAKNAFSMRRTIAATRAKAIAYRRFVAPQRQALEKLARIDAAWLTDDDRAHLGEAADRAARMAEELEAIRERSALMHEQLTDLRAELIDTRSLVISVVALVFLPLTFLTGLLGMNVDGIPYAHEPWAFMTVCAVCIAVAVAVGAYFIRAKWFR</sequence>
<keyword evidence="7" id="KW-0862">Zinc</keyword>
<keyword evidence="9" id="KW-0406">Ion transport</keyword>
<comment type="subcellular location">
    <subcellularLocation>
        <location evidence="1">Cell membrane</location>
        <topology evidence="1">Multi-pass membrane protein</topology>
    </subcellularLocation>
</comment>
<gene>
    <name evidence="13" type="ORF">D3Y57_10605</name>
</gene>
<dbReference type="PANTHER" id="PTHR46494">
    <property type="entry name" value="CORA FAMILY METAL ION TRANSPORTER (EUROFUNG)"/>
    <property type="match status" value="1"/>
</dbReference>
<evidence type="ECO:0000256" key="7">
    <source>
        <dbReference type="ARBA" id="ARBA00022833"/>
    </source>
</evidence>
<dbReference type="Gene3D" id="3.30.460.20">
    <property type="entry name" value="CorA soluble domain-like"/>
    <property type="match status" value="1"/>
</dbReference>
<accession>A0A494TA67</accession>
<dbReference type="GO" id="GO:0000287">
    <property type="term" value="F:magnesium ion binding"/>
    <property type="evidence" value="ECO:0007669"/>
    <property type="project" value="TreeGrafter"/>
</dbReference>